<dbReference type="InParanoid" id="T0RH03"/>
<dbReference type="Pfam" id="PF15227">
    <property type="entry name" value="zf-C3HC4_4"/>
    <property type="match status" value="1"/>
</dbReference>
<dbReference type="SMART" id="SM00184">
    <property type="entry name" value="RING"/>
    <property type="match status" value="1"/>
</dbReference>
<keyword evidence="9" id="KW-1133">Transmembrane helix</keyword>
<dbReference type="OrthoDB" id="70661at2759"/>
<dbReference type="STRING" id="1156394.T0RH03"/>
<reference evidence="11 12" key="1">
    <citation type="submission" date="2012-04" db="EMBL/GenBank/DDBJ databases">
        <title>The Genome Sequence of Saprolegnia declina VS20.</title>
        <authorList>
            <consortium name="The Broad Institute Genome Sequencing Platform"/>
            <person name="Russ C."/>
            <person name="Nusbaum C."/>
            <person name="Tyler B."/>
            <person name="van West P."/>
            <person name="Dieguez-Uribeondo J."/>
            <person name="de Bruijn I."/>
            <person name="Tripathy S."/>
            <person name="Jiang R."/>
            <person name="Young S.K."/>
            <person name="Zeng Q."/>
            <person name="Gargeya S."/>
            <person name="Fitzgerald M."/>
            <person name="Haas B."/>
            <person name="Abouelleil A."/>
            <person name="Alvarado L."/>
            <person name="Arachchi H.M."/>
            <person name="Berlin A."/>
            <person name="Chapman S.B."/>
            <person name="Goldberg J."/>
            <person name="Griggs A."/>
            <person name="Gujja S."/>
            <person name="Hansen M."/>
            <person name="Howarth C."/>
            <person name="Imamovic A."/>
            <person name="Larimer J."/>
            <person name="McCowen C."/>
            <person name="Montmayeur A."/>
            <person name="Murphy C."/>
            <person name="Neiman D."/>
            <person name="Pearson M."/>
            <person name="Priest M."/>
            <person name="Roberts A."/>
            <person name="Saif S."/>
            <person name="Shea T."/>
            <person name="Sisk P."/>
            <person name="Sykes S."/>
            <person name="Wortman J."/>
            <person name="Nusbaum C."/>
            <person name="Birren B."/>
        </authorList>
    </citation>
    <scope>NUCLEOTIDE SEQUENCE [LARGE SCALE GENOMIC DNA]</scope>
    <source>
        <strain evidence="11 12">VS20</strain>
    </source>
</reference>
<evidence type="ECO:0000256" key="3">
    <source>
        <dbReference type="ARBA" id="ARBA00012483"/>
    </source>
</evidence>
<keyword evidence="7" id="KW-0539">Nucleus</keyword>
<dbReference type="EC" id="2.3.2.27" evidence="3"/>
<keyword evidence="6" id="KW-0833">Ubl conjugation pathway</keyword>
<keyword evidence="5" id="KW-0227">DNA damage</keyword>
<keyword evidence="8" id="KW-0863">Zinc-finger</keyword>
<evidence type="ECO:0000256" key="9">
    <source>
        <dbReference type="SAM" id="Phobius"/>
    </source>
</evidence>
<comment type="subcellular location">
    <subcellularLocation>
        <location evidence="2">Nucleus</location>
    </subcellularLocation>
</comment>
<keyword evidence="9" id="KW-0812">Transmembrane</keyword>
<dbReference type="InterPro" id="IPR001841">
    <property type="entry name" value="Znf_RING"/>
</dbReference>
<keyword evidence="8" id="KW-0479">Metal-binding</keyword>
<evidence type="ECO:0000256" key="1">
    <source>
        <dbReference type="ARBA" id="ARBA00000900"/>
    </source>
</evidence>
<organism evidence="11 12">
    <name type="scientific">Saprolegnia diclina (strain VS20)</name>
    <dbReference type="NCBI Taxonomy" id="1156394"/>
    <lineage>
        <taxon>Eukaryota</taxon>
        <taxon>Sar</taxon>
        <taxon>Stramenopiles</taxon>
        <taxon>Oomycota</taxon>
        <taxon>Saprolegniomycetes</taxon>
        <taxon>Saprolegniales</taxon>
        <taxon>Saprolegniaceae</taxon>
        <taxon>Saprolegnia</taxon>
    </lineage>
</organism>
<accession>T0RH03</accession>
<evidence type="ECO:0000256" key="7">
    <source>
        <dbReference type="ARBA" id="ARBA00023242"/>
    </source>
</evidence>
<dbReference type="Gene3D" id="3.30.40.10">
    <property type="entry name" value="Zinc/RING finger domain, C3HC4 (zinc finger)"/>
    <property type="match status" value="1"/>
</dbReference>
<evidence type="ECO:0000313" key="12">
    <source>
        <dbReference type="Proteomes" id="UP000030762"/>
    </source>
</evidence>
<evidence type="ECO:0000259" key="10">
    <source>
        <dbReference type="PROSITE" id="PS50089"/>
    </source>
</evidence>
<proteinExistence type="predicted"/>
<dbReference type="GO" id="GO:0008270">
    <property type="term" value="F:zinc ion binding"/>
    <property type="evidence" value="ECO:0007669"/>
    <property type="project" value="UniProtKB-KW"/>
</dbReference>
<dbReference type="InterPro" id="IPR013083">
    <property type="entry name" value="Znf_RING/FYVE/PHD"/>
</dbReference>
<dbReference type="GO" id="GO:0005634">
    <property type="term" value="C:nucleus"/>
    <property type="evidence" value="ECO:0007669"/>
    <property type="project" value="UniProtKB-SubCell"/>
</dbReference>
<keyword evidence="9" id="KW-0472">Membrane</keyword>
<dbReference type="SUPFAM" id="SSF57850">
    <property type="entry name" value="RING/U-box"/>
    <property type="match status" value="1"/>
</dbReference>
<gene>
    <name evidence="11" type="ORF">SDRG_13236</name>
</gene>
<dbReference type="GO" id="GO:0035861">
    <property type="term" value="C:site of double-strand break"/>
    <property type="evidence" value="ECO:0007669"/>
    <property type="project" value="TreeGrafter"/>
</dbReference>
<dbReference type="GO" id="GO:0061630">
    <property type="term" value="F:ubiquitin protein ligase activity"/>
    <property type="evidence" value="ECO:0007669"/>
    <property type="project" value="UniProtKB-EC"/>
</dbReference>
<dbReference type="RefSeq" id="XP_008617536.1">
    <property type="nucleotide sequence ID" value="XM_008619314.1"/>
</dbReference>
<protein>
    <recommendedName>
        <fullName evidence="3">RING-type E3 ubiquitin transferase</fullName>
        <ecNumber evidence="3">2.3.2.27</ecNumber>
    </recommendedName>
</protein>
<dbReference type="EMBL" id="JH767188">
    <property type="protein sequence ID" value="EQC29077.1"/>
    <property type="molecule type" value="Genomic_DNA"/>
</dbReference>
<evidence type="ECO:0000313" key="11">
    <source>
        <dbReference type="EMBL" id="EQC29077.1"/>
    </source>
</evidence>
<evidence type="ECO:0000256" key="2">
    <source>
        <dbReference type="ARBA" id="ARBA00004123"/>
    </source>
</evidence>
<dbReference type="GO" id="GO:0006302">
    <property type="term" value="P:double-strand break repair"/>
    <property type="evidence" value="ECO:0007669"/>
    <property type="project" value="TreeGrafter"/>
</dbReference>
<dbReference type="InterPro" id="IPR051657">
    <property type="entry name" value="RNF168/RNF169_E3_ubiq-ligase"/>
</dbReference>
<sequence length="135" mass="14592">MVRVEVDRDDVLCAICLDVLTAPTTLACGHSFDLRCVRRLHKATSALACPVCRAPIKPSHLQVLRVNTFLATLVQRAAPLEHAEVVACLDDEATAPPILVLDTSPPLTKMPGFLFACYALIVGLNAVAIYRLVCL</sequence>
<evidence type="ECO:0000256" key="4">
    <source>
        <dbReference type="ARBA" id="ARBA00022679"/>
    </source>
</evidence>
<dbReference type="GeneID" id="19953963"/>
<dbReference type="OMA" id="SPPLTKM"/>
<dbReference type="AlphaFoldDB" id="T0RH03"/>
<feature type="domain" description="RING-type" evidence="10">
    <location>
        <begin position="13"/>
        <end position="53"/>
    </location>
</feature>
<dbReference type="GO" id="GO:0031491">
    <property type="term" value="F:nucleosome binding"/>
    <property type="evidence" value="ECO:0007669"/>
    <property type="project" value="TreeGrafter"/>
</dbReference>
<dbReference type="PANTHER" id="PTHR23328:SF0">
    <property type="entry name" value="RING-TYPE DOMAIN-CONTAINING PROTEIN"/>
    <property type="match status" value="1"/>
</dbReference>
<evidence type="ECO:0000256" key="6">
    <source>
        <dbReference type="ARBA" id="ARBA00022786"/>
    </source>
</evidence>
<dbReference type="PANTHER" id="PTHR23328">
    <property type="entry name" value="RING-TYPE DOMAIN-CONTAINING PROTEIN"/>
    <property type="match status" value="1"/>
</dbReference>
<keyword evidence="4" id="KW-0808">Transferase</keyword>
<name>T0RH03_SAPDV</name>
<dbReference type="VEuPathDB" id="FungiDB:SDRG_13236"/>
<evidence type="ECO:0000256" key="8">
    <source>
        <dbReference type="PROSITE-ProRule" id="PRU00175"/>
    </source>
</evidence>
<keyword evidence="8" id="KW-0862">Zinc</keyword>
<dbReference type="PROSITE" id="PS50089">
    <property type="entry name" value="ZF_RING_2"/>
    <property type="match status" value="1"/>
</dbReference>
<comment type="catalytic activity">
    <reaction evidence="1">
        <text>S-ubiquitinyl-[E2 ubiquitin-conjugating enzyme]-L-cysteine + [acceptor protein]-L-lysine = [E2 ubiquitin-conjugating enzyme]-L-cysteine + N(6)-ubiquitinyl-[acceptor protein]-L-lysine.</text>
        <dbReference type="EC" id="2.3.2.27"/>
    </reaction>
</comment>
<dbReference type="eggNOG" id="KOG2177">
    <property type="taxonomic scope" value="Eukaryota"/>
</dbReference>
<evidence type="ECO:0000256" key="5">
    <source>
        <dbReference type="ARBA" id="ARBA00022763"/>
    </source>
</evidence>
<keyword evidence="12" id="KW-1185">Reference proteome</keyword>
<feature type="transmembrane region" description="Helical" evidence="9">
    <location>
        <begin position="113"/>
        <end position="133"/>
    </location>
</feature>
<dbReference type="Proteomes" id="UP000030762">
    <property type="component" value="Unassembled WGS sequence"/>
</dbReference>